<evidence type="ECO:0000256" key="4">
    <source>
        <dbReference type="ARBA" id="ARBA00022679"/>
    </source>
</evidence>
<feature type="transmembrane region" description="Helical" evidence="8">
    <location>
        <begin position="75"/>
        <end position="93"/>
    </location>
</feature>
<dbReference type="SUPFAM" id="SSF47384">
    <property type="entry name" value="Homodimeric domain of signal transducing histidine kinase"/>
    <property type="match status" value="1"/>
</dbReference>
<keyword evidence="8" id="KW-1133">Transmembrane helix</keyword>
<dbReference type="PANTHER" id="PTHR43711:SF26">
    <property type="entry name" value="SENSOR HISTIDINE KINASE RCSC"/>
    <property type="match status" value="1"/>
</dbReference>
<dbReference type="InterPro" id="IPR036890">
    <property type="entry name" value="HATPase_C_sf"/>
</dbReference>
<evidence type="ECO:0000256" key="3">
    <source>
        <dbReference type="ARBA" id="ARBA00022553"/>
    </source>
</evidence>
<keyword evidence="4 10" id="KW-0808">Transferase</keyword>
<evidence type="ECO:0000256" key="5">
    <source>
        <dbReference type="ARBA" id="ARBA00022777"/>
    </source>
</evidence>
<name>A0A644T7I6_9ZZZZ</name>
<dbReference type="InterPro" id="IPR003594">
    <property type="entry name" value="HATPase_dom"/>
</dbReference>
<dbReference type="InterPro" id="IPR003661">
    <property type="entry name" value="HisK_dim/P_dom"/>
</dbReference>
<dbReference type="SMART" id="SM00388">
    <property type="entry name" value="HisKA"/>
    <property type="match status" value="1"/>
</dbReference>
<keyword evidence="8" id="KW-0812">Transmembrane</keyword>
<keyword evidence="3" id="KW-0597">Phosphoprotein</keyword>
<keyword evidence="8" id="KW-0472">Membrane</keyword>
<feature type="domain" description="Histidine kinase" evidence="9">
    <location>
        <begin position="117"/>
        <end position="351"/>
    </location>
</feature>
<feature type="transmembrane region" description="Helical" evidence="8">
    <location>
        <begin position="20"/>
        <end position="40"/>
    </location>
</feature>
<keyword evidence="5 10" id="KW-0418">Kinase</keyword>
<dbReference type="EMBL" id="VSSQ01000017">
    <property type="protein sequence ID" value="MPL62172.1"/>
    <property type="molecule type" value="Genomic_DNA"/>
</dbReference>
<feature type="coiled-coil region" evidence="7">
    <location>
        <begin position="126"/>
        <end position="153"/>
    </location>
</feature>
<gene>
    <name evidence="10" type="primary">rcsC_9</name>
    <name evidence="10" type="ORF">SDC9_07776</name>
</gene>
<comment type="caution">
    <text evidence="10">The sequence shown here is derived from an EMBL/GenBank/DDBJ whole genome shotgun (WGS) entry which is preliminary data.</text>
</comment>
<evidence type="ECO:0000256" key="7">
    <source>
        <dbReference type="SAM" id="Coils"/>
    </source>
</evidence>
<dbReference type="GO" id="GO:0000155">
    <property type="term" value="F:phosphorelay sensor kinase activity"/>
    <property type="evidence" value="ECO:0007669"/>
    <property type="project" value="InterPro"/>
</dbReference>
<accession>A0A644T7I6</accession>
<dbReference type="Pfam" id="PF02518">
    <property type="entry name" value="HATPase_c"/>
    <property type="match status" value="1"/>
</dbReference>
<dbReference type="AlphaFoldDB" id="A0A644T7I6"/>
<dbReference type="InterPro" id="IPR050736">
    <property type="entry name" value="Sensor_HK_Regulatory"/>
</dbReference>
<dbReference type="InterPro" id="IPR036097">
    <property type="entry name" value="HisK_dim/P_sf"/>
</dbReference>
<dbReference type="CDD" id="cd00082">
    <property type="entry name" value="HisKA"/>
    <property type="match status" value="1"/>
</dbReference>
<dbReference type="Gene3D" id="1.10.287.130">
    <property type="match status" value="1"/>
</dbReference>
<evidence type="ECO:0000256" key="8">
    <source>
        <dbReference type="SAM" id="Phobius"/>
    </source>
</evidence>
<dbReference type="SUPFAM" id="SSF55874">
    <property type="entry name" value="ATPase domain of HSP90 chaperone/DNA topoisomerase II/histidine kinase"/>
    <property type="match status" value="1"/>
</dbReference>
<dbReference type="Pfam" id="PF00512">
    <property type="entry name" value="HisKA"/>
    <property type="match status" value="1"/>
</dbReference>
<reference evidence="10" key="1">
    <citation type="submission" date="2019-08" db="EMBL/GenBank/DDBJ databases">
        <authorList>
            <person name="Kucharzyk K."/>
            <person name="Murdoch R.W."/>
            <person name="Higgins S."/>
            <person name="Loffler F."/>
        </authorList>
    </citation>
    <scope>NUCLEOTIDE SEQUENCE</scope>
</reference>
<organism evidence="10">
    <name type="scientific">bioreactor metagenome</name>
    <dbReference type="NCBI Taxonomy" id="1076179"/>
    <lineage>
        <taxon>unclassified sequences</taxon>
        <taxon>metagenomes</taxon>
        <taxon>ecological metagenomes</taxon>
    </lineage>
</organism>
<keyword evidence="7" id="KW-0175">Coiled coil</keyword>
<proteinExistence type="predicted"/>
<dbReference type="SMART" id="SM00387">
    <property type="entry name" value="HATPase_c"/>
    <property type="match status" value="1"/>
</dbReference>
<evidence type="ECO:0000256" key="2">
    <source>
        <dbReference type="ARBA" id="ARBA00012438"/>
    </source>
</evidence>
<evidence type="ECO:0000313" key="10">
    <source>
        <dbReference type="EMBL" id="MPL62172.1"/>
    </source>
</evidence>
<protein>
    <recommendedName>
        <fullName evidence="2">histidine kinase</fullName>
        <ecNumber evidence="2">2.7.13.3</ecNumber>
    </recommendedName>
</protein>
<dbReference type="PANTHER" id="PTHR43711">
    <property type="entry name" value="TWO-COMPONENT HISTIDINE KINASE"/>
    <property type="match status" value="1"/>
</dbReference>
<evidence type="ECO:0000259" key="9">
    <source>
        <dbReference type="PROSITE" id="PS50109"/>
    </source>
</evidence>
<dbReference type="PROSITE" id="PS50109">
    <property type="entry name" value="HIS_KIN"/>
    <property type="match status" value="1"/>
</dbReference>
<comment type="catalytic activity">
    <reaction evidence="1">
        <text>ATP + protein L-histidine = ADP + protein N-phospho-L-histidine.</text>
        <dbReference type="EC" id="2.7.13.3"/>
    </reaction>
</comment>
<evidence type="ECO:0000256" key="1">
    <source>
        <dbReference type="ARBA" id="ARBA00000085"/>
    </source>
</evidence>
<dbReference type="Gene3D" id="3.30.565.10">
    <property type="entry name" value="Histidine kinase-like ATPase, C-terminal domain"/>
    <property type="match status" value="1"/>
</dbReference>
<evidence type="ECO:0000256" key="6">
    <source>
        <dbReference type="ARBA" id="ARBA00023012"/>
    </source>
</evidence>
<dbReference type="InterPro" id="IPR005467">
    <property type="entry name" value="His_kinase_dom"/>
</dbReference>
<keyword evidence="6" id="KW-0902">Two-component regulatory system</keyword>
<dbReference type="PRINTS" id="PR00344">
    <property type="entry name" value="BCTRLSENSOR"/>
</dbReference>
<dbReference type="InterPro" id="IPR004358">
    <property type="entry name" value="Sig_transdc_His_kin-like_C"/>
</dbReference>
<dbReference type="EC" id="2.7.13.3" evidence="2"/>
<sequence length="355" mass="40778">MRKNSKQNLFTSTRLKLDLIASIFVFIILGSFSFVVYSLLTQDIIYQISPVFKSEQISYYINADELFQNLRDQTIFLLIVSDIIIFIVSIILFDRLVKKMLEPIEYTTNLQKKFASNLSHELRTPLSVMNMRAEIMSSKIEKAEKEEKNENDKKLLSDVKGGANIILKEISGMTTLIDDLLFEARIKYIENKPEDVTVGEILDLIQKSYETLENNKNENVVFHIDNELKLHKHIKASPTHLKRIFNNLISNSFKYTESGEVKISLSKYKNLGKKYLKIEVFDTGIGIKKEELPKISERFYRGKNVEEEFSGTGIGLSIVKGIVHANNWHFSIQSEEGKNTSIIISKIPLAEDPLE</sequence>